<dbReference type="EMBL" id="LASV01000175">
    <property type="protein sequence ID" value="KKA21659.1"/>
    <property type="molecule type" value="Genomic_DNA"/>
</dbReference>
<proteinExistence type="predicted"/>
<accession>A0A0F4YTW3</accession>
<dbReference type="Pfam" id="PF03659">
    <property type="entry name" value="Glyco_hydro_71"/>
    <property type="match status" value="1"/>
</dbReference>
<name>A0A0F4YTW3_RASE3</name>
<dbReference type="AlphaFoldDB" id="A0A0F4YTW3"/>
<dbReference type="CDD" id="cd11577">
    <property type="entry name" value="GH71"/>
    <property type="match status" value="1"/>
</dbReference>
<dbReference type="Gene3D" id="3.20.20.80">
    <property type="entry name" value="Glycosidases"/>
    <property type="match status" value="1"/>
</dbReference>
<dbReference type="GeneID" id="25316664"/>
<keyword evidence="3" id="KW-1185">Reference proteome</keyword>
<evidence type="ECO:0000313" key="3">
    <source>
        <dbReference type="Proteomes" id="UP000053958"/>
    </source>
</evidence>
<sequence>MKNLLFSLLVSLLGALLVLPTTAVPVSQGYHLAPRASNATSRLVFAHFMIGIVGNRQSAADYDADMQRAKSIGIDAFALNIGVDPYTDTQLGYAYESAANNGMKVFISFDFNWWSTGQASAIGAKVAQYANRTAQLRVDDRVFVSSFAGDGLDVSAMEKAANTSLFFVPNFHPANNDFGDIDGALNWMAWDNNGNNKAPTPGHNVTVAEGDQQYIAALNGKPYLAPASAWFSTHYGAEVSYSKNWVFPSDLLWFNRWQDILTLGPQFVEIVTWNDYGESHYVGPLSSPHTDDGASKWAMDMPHNGWLDMAQPFIAAYKAGATSVNSYITADKLIYWYRPTPKSLDCDSTDNTMTMANNASGNFFEGRPNGWQTLADEVFVVALLTSPATVKATSGNQTQTWNAPAGASAFSLPMGVGKQSFSVTRNGQTVLSGTSLKDIVDTCICGIYNFNAYVGELPAPTTIDALQPAGLVSLSAGLKVPCPTNTLGSSNAAKVPATAVPRVTAA</sequence>
<organism evidence="2 3">
    <name type="scientific">Rasamsonia emersonii (strain ATCC 16479 / CBS 393.64 / IMI 116815)</name>
    <dbReference type="NCBI Taxonomy" id="1408163"/>
    <lineage>
        <taxon>Eukaryota</taxon>
        <taxon>Fungi</taxon>
        <taxon>Dikarya</taxon>
        <taxon>Ascomycota</taxon>
        <taxon>Pezizomycotina</taxon>
        <taxon>Eurotiomycetes</taxon>
        <taxon>Eurotiomycetidae</taxon>
        <taxon>Eurotiales</taxon>
        <taxon>Trichocomaceae</taxon>
        <taxon>Rasamsonia</taxon>
    </lineage>
</organism>
<protein>
    <submittedName>
        <fullName evidence="2">Alpha-1,3-glucanase/mutanase</fullName>
    </submittedName>
</protein>
<dbReference type="OrthoDB" id="3257981at2759"/>
<reference evidence="2 3" key="1">
    <citation type="submission" date="2015-04" db="EMBL/GenBank/DDBJ databases">
        <authorList>
            <person name="Heijne W.H."/>
            <person name="Fedorova N.D."/>
            <person name="Nierman W.C."/>
            <person name="Vollebregt A.W."/>
            <person name="Zhao Z."/>
            <person name="Wu L."/>
            <person name="Kumar M."/>
            <person name="Stam H."/>
            <person name="van den Berg M.A."/>
            <person name="Pel H.J."/>
        </authorList>
    </citation>
    <scope>NUCLEOTIDE SEQUENCE [LARGE SCALE GENOMIC DNA]</scope>
    <source>
        <strain evidence="2 3">CBS 393.64</strain>
    </source>
</reference>
<gene>
    <name evidence="2" type="ORF">T310_4316</name>
</gene>
<evidence type="ECO:0000313" key="2">
    <source>
        <dbReference type="EMBL" id="KKA21659.1"/>
    </source>
</evidence>
<dbReference type="STRING" id="1408163.A0A0F4YTW3"/>
<dbReference type="InterPro" id="IPR005197">
    <property type="entry name" value="Glyco_hydro_71"/>
</dbReference>
<feature type="signal peptide" evidence="1">
    <location>
        <begin position="1"/>
        <end position="23"/>
    </location>
</feature>
<keyword evidence="1" id="KW-0732">Signal</keyword>
<comment type="caution">
    <text evidence="2">The sequence shown here is derived from an EMBL/GenBank/DDBJ whole genome shotgun (WGS) entry which is preliminary data.</text>
</comment>
<evidence type="ECO:0000256" key="1">
    <source>
        <dbReference type="SAM" id="SignalP"/>
    </source>
</evidence>
<dbReference type="Proteomes" id="UP000053958">
    <property type="component" value="Unassembled WGS sequence"/>
</dbReference>
<dbReference type="RefSeq" id="XP_013328271.1">
    <property type="nucleotide sequence ID" value="XM_013472817.1"/>
</dbReference>
<dbReference type="GO" id="GO:0051118">
    <property type="term" value="F:glucan endo-1,3-alpha-glucosidase activity"/>
    <property type="evidence" value="ECO:0007669"/>
    <property type="project" value="InterPro"/>
</dbReference>
<feature type="chain" id="PRO_5002481880" evidence="1">
    <location>
        <begin position="24"/>
        <end position="506"/>
    </location>
</feature>